<evidence type="ECO:0008006" key="5">
    <source>
        <dbReference type="Google" id="ProtNLM"/>
    </source>
</evidence>
<evidence type="ECO:0000256" key="1">
    <source>
        <dbReference type="SAM" id="MobiDB-lite"/>
    </source>
</evidence>
<protein>
    <recommendedName>
        <fullName evidence="5">Stage II sporulation protein P</fullName>
    </recommendedName>
</protein>
<sequence>MKQIHIRRFLSLLLAALTLWAAAVTAGSDSAAAALQQLRQGSRLPQQALRWELGDFFGLDSLSAVTVMTLAQSPLLLAGRSTVAALLSAGVTRDPPEPAAPESPDTPSPSADPSLTDGLTFADNGVPAQTTAPTSSKGYTVVNGVYLKNSSGTELDADALADGSFAAQLTDDGPQVLIVHSHGSEAYTMPAGQEYTPTGSFRTDNDACNVVRVGDEIAAALSERGISVLHDRTLHDVPDYNDAYPHSLASVEDYMEKYPSLVFVLDVHRDAVSDADGNQYKLVSAEEPHAAQMSFIMGNAYDGWQENLKLAIAIQQNLSADYPTLMRPITMLNYRYNQFVSPGAMLLEVGAAGNSLDEALYAARLFAQGFADTLQS</sequence>
<name>A0A810Q6U5_9FIRM</name>
<dbReference type="AlphaFoldDB" id="A0A810Q6U5"/>
<evidence type="ECO:0000313" key="4">
    <source>
        <dbReference type="Proteomes" id="UP000681035"/>
    </source>
</evidence>
<keyword evidence="4" id="KW-1185">Reference proteome</keyword>
<dbReference type="Pfam" id="PF07454">
    <property type="entry name" value="SpoIIP"/>
    <property type="match status" value="1"/>
</dbReference>
<accession>A0A810Q6U5</accession>
<proteinExistence type="predicted"/>
<reference evidence="3" key="1">
    <citation type="submission" date="2020-09" db="EMBL/GenBank/DDBJ databases">
        <title>New species isolated from human feces.</title>
        <authorList>
            <person name="Kitahara M."/>
            <person name="Shigeno Y."/>
            <person name="Shime M."/>
            <person name="Matsumoto Y."/>
            <person name="Nakamura S."/>
            <person name="Motooka D."/>
            <person name="Fukuoka S."/>
            <person name="Nishikawa H."/>
            <person name="Benno Y."/>
        </authorList>
    </citation>
    <scope>NUCLEOTIDE SEQUENCE</scope>
    <source>
        <strain evidence="3">MM50</strain>
    </source>
</reference>
<evidence type="ECO:0000313" key="3">
    <source>
        <dbReference type="EMBL" id="BCK81181.1"/>
    </source>
</evidence>
<dbReference type="RefSeq" id="WP_213541944.1">
    <property type="nucleotide sequence ID" value="NZ_AP023418.1"/>
</dbReference>
<keyword evidence="2" id="KW-0732">Signal</keyword>
<feature type="signal peptide" evidence="2">
    <location>
        <begin position="1"/>
        <end position="26"/>
    </location>
</feature>
<feature type="region of interest" description="Disordered" evidence="1">
    <location>
        <begin position="91"/>
        <end position="134"/>
    </location>
</feature>
<dbReference type="EMBL" id="AP023418">
    <property type="protein sequence ID" value="BCK81181.1"/>
    <property type="molecule type" value="Genomic_DNA"/>
</dbReference>
<dbReference type="InterPro" id="IPR010897">
    <property type="entry name" value="Spore_II_P"/>
</dbReference>
<evidence type="ECO:0000256" key="2">
    <source>
        <dbReference type="SAM" id="SignalP"/>
    </source>
</evidence>
<organism evidence="3 4">
    <name type="scientific">Vescimonas coprocola</name>
    <dbReference type="NCBI Taxonomy" id="2714355"/>
    <lineage>
        <taxon>Bacteria</taxon>
        <taxon>Bacillati</taxon>
        <taxon>Bacillota</taxon>
        <taxon>Clostridia</taxon>
        <taxon>Eubacteriales</taxon>
        <taxon>Oscillospiraceae</taxon>
        <taxon>Vescimonas</taxon>
    </lineage>
</organism>
<gene>
    <name evidence="3" type="ORF">MM50RIKEN_09440</name>
</gene>
<dbReference type="NCBIfam" id="TIGR02867">
    <property type="entry name" value="spore_II_P"/>
    <property type="match status" value="1"/>
</dbReference>
<dbReference type="Proteomes" id="UP000681035">
    <property type="component" value="Chromosome"/>
</dbReference>
<feature type="chain" id="PRO_5038386693" description="Stage II sporulation protein P" evidence="2">
    <location>
        <begin position="27"/>
        <end position="376"/>
    </location>
</feature>
<dbReference type="SUPFAM" id="SSF53187">
    <property type="entry name" value="Zn-dependent exopeptidases"/>
    <property type="match status" value="1"/>
</dbReference>
<feature type="compositionally biased region" description="Pro residues" evidence="1">
    <location>
        <begin position="97"/>
        <end position="107"/>
    </location>
</feature>
<dbReference type="KEGG" id="vcop:MM50RIKEN_09440"/>